<dbReference type="SUPFAM" id="SSF54928">
    <property type="entry name" value="RNA-binding domain, RBD"/>
    <property type="match status" value="2"/>
</dbReference>
<evidence type="ECO:0000313" key="12">
    <source>
        <dbReference type="Proteomes" id="UP001186944"/>
    </source>
</evidence>
<dbReference type="InterPro" id="IPR035979">
    <property type="entry name" value="RBD_domain_sf"/>
</dbReference>
<evidence type="ECO:0000256" key="8">
    <source>
        <dbReference type="PROSITE-ProRule" id="PRU00176"/>
    </source>
</evidence>
<dbReference type="PANTHER" id="PTHR48033">
    <property type="entry name" value="RNA-BINDING (RRM/RBD/RNP MOTIFS) FAMILY PROTEIN"/>
    <property type="match status" value="1"/>
</dbReference>
<evidence type="ECO:0000313" key="11">
    <source>
        <dbReference type="EMBL" id="KAK3089690.1"/>
    </source>
</evidence>
<protein>
    <recommendedName>
        <fullName evidence="10">RRM domain-containing protein</fullName>
    </recommendedName>
</protein>
<dbReference type="PANTHER" id="PTHR48033:SF10">
    <property type="entry name" value="RNA-BINDING PROTEIN SQUID"/>
    <property type="match status" value="1"/>
</dbReference>
<feature type="domain" description="RRM" evidence="10">
    <location>
        <begin position="46"/>
        <end position="123"/>
    </location>
</feature>
<dbReference type="FunFam" id="3.30.70.330:FF:000030">
    <property type="entry name" value="Heterogeneous nuclear ribonucleoprotein d0 isoform"/>
    <property type="match status" value="1"/>
</dbReference>
<dbReference type="AlphaFoldDB" id="A0AA88XQ16"/>
<gene>
    <name evidence="11" type="ORF">FSP39_005652</name>
</gene>
<evidence type="ECO:0000256" key="2">
    <source>
        <dbReference type="ARBA" id="ARBA00004496"/>
    </source>
</evidence>
<feature type="domain" description="RRM" evidence="10">
    <location>
        <begin position="131"/>
        <end position="208"/>
    </location>
</feature>
<organism evidence="11 12">
    <name type="scientific">Pinctada imbricata</name>
    <name type="common">Atlantic pearl-oyster</name>
    <name type="synonym">Pinctada martensii</name>
    <dbReference type="NCBI Taxonomy" id="66713"/>
    <lineage>
        <taxon>Eukaryota</taxon>
        <taxon>Metazoa</taxon>
        <taxon>Spiralia</taxon>
        <taxon>Lophotrochozoa</taxon>
        <taxon>Mollusca</taxon>
        <taxon>Bivalvia</taxon>
        <taxon>Autobranchia</taxon>
        <taxon>Pteriomorphia</taxon>
        <taxon>Pterioida</taxon>
        <taxon>Pterioidea</taxon>
        <taxon>Pteriidae</taxon>
        <taxon>Pinctada</taxon>
    </lineage>
</organism>
<evidence type="ECO:0000256" key="4">
    <source>
        <dbReference type="ARBA" id="ARBA00022490"/>
    </source>
</evidence>
<accession>A0AA88XQ16</accession>
<keyword evidence="12" id="KW-1185">Reference proteome</keyword>
<keyword evidence="3" id="KW-0488">Methylation</keyword>
<evidence type="ECO:0000256" key="1">
    <source>
        <dbReference type="ARBA" id="ARBA00004123"/>
    </source>
</evidence>
<dbReference type="GO" id="GO:0003723">
    <property type="term" value="F:RNA binding"/>
    <property type="evidence" value="ECO:0007669"/>
    <property type="project" value="UniProtKB-UniRule"/>
</dbReference>
<comment type="subcellular location">
    <subcellularLocation>
        <location evidence="2">Cytoplasm</location>
    </subcellularLocation>
    <subcellularLocation>
        <location evidence="1">Nucleus</location>
    </subcellularLocation>
</comment>
<name>A0AA88XQ16_PINIB</name>
<evidence type="ECO:0000259" key="10">
    <source>
        <dbReference type="PROSITE" id="PS50102"/>
    </source>
</evidence>
<dbReference type="SMART" id="SM00360">
    <property type="entry name" value="RRM"/>
    <property type="match status" value="2"/>
</dbReference>
<evidence type="ECO:0000256" key="7">
    <source>
        <dbReference type="ARBA" id="ARBA00023242"/>
    </source>
</evidence>
<keyword evidence="4" id="KW-0963">Cytoplasm</keyword>
<evidence type="ECO:0000256" key="9">
    <source>
        <dbReference type="SAM" id="MobiDB-lite"/>
    </source>
</evidence>
<evidence type="ECO:0000256" key="5">
    <source>
        <dbReference type="ARBA" id="ARBA00022737"/>
    </source>
</evidence>
<dbReference type="Gene3D" id="3.30.70.330">
    <property type="match status" value="2"/>
</dbReference>
<dbReference type="InterPro" id="IPR012677">
    <property type="entry name" value="Nucleotide-bd_a/b_plait_sf"/>
</dbReference>
<evidence type="ECO:0000256" key="6">
    <source>
        <dbReference type="ARBA" id="ARBA00022884"/>
    </source>
</evidence>
<feature type="compositionally biased region" description="Polar residues" evidence="9">
    <location>
        <begin position="9"/>
        <end position="20"/>
    </location>
</feature>
<sequence length="356" mass="40036">MSDEFAYDQQPNGDEQQLDQQVEPMEGDESAANAGGDGTQEDDDDRKIFVGNLSWETTQKDLKDYFSTYGEVTNCTLKTDLETRRSRGFGFVVFKEVAVVDKVLSEKEHKLGGRTIDPKRANPRKAPDIIKKIFCGKVDPSVSEDEIKEYFSKFGEIKKVELPFDKMKDQRRAFCFVEFDTEESVKKVLDETTHKLGSNEVDVKKATPNNQNKRGRGGFGPWGYGGNRGGRGGWNQGYNQYGYGNQGYGQYGNYGGYGYDSNYYPGYGAGGWEGYGGYDQYNYGGNYYGYGGESANPGEWGILVGSGEWEFTQVNGWISSGSHFSGEWDISNLLNYHCTSLSKFRFFNSTKRRLNV</sequence>
<dbReference type="EMBL" id="VSWD01000010">
    <property type="protein sequence ID" value="KAK3089690.1"/>
    <property type="molecule type" value="Genomic_DNA"/>
</dbReference>
<feature type="region of interest" description="Disordered" evidence="9">
    <location>
        <begin position="1"/>
        <end position="45"/>
    </location>
</feature>
<dbReference type="InterPro" id="IPR000504">
    <property type="entry name" value="RRM_dom"/>
</dbReference>
<dbReference type="PROSITE" id="PS50102">
    <property type="entry name" value="RRM"/>
    <property type="match status" value="2"/>
</dbReference>
<dbReference type="Pfam" id="PF00076">
    <property type="entry name" value="RRM_1"/>
    <property type="match status" value="2"/>
</dbReference>
<dbReference type="GO" id="GO:0005654">
    <property type="term" value="C:nucleoplasm"/>
    <property type="evidence" value="ECO:0007669"/>
    <property type="project" value="TreeGrafter"/>
</dbReference>
<reference evidence="11" key="1">
    <citation type="submission" date="2019-08" db="EMBL/GenBank/DDBJ databases">
        <title>The improved chromosome-level genome for the pearl oyster Pinctada fucata martensii using PacBio sequencing and Hi-C.</title>
        <authorList>
            <person name="Zheng Z."/>
        </authorList>
    </citation>
    <scope>NUCLEOTIDE SEQUENCE</scope>
    <source>
        <strain evidence="11">ZZ-2019</strain>
        <tissue evidence="11">Adductor muscle</tissue>
    </source>
</reference>
<dbReference type="GO" id="GO:0010468">
    <property type="term" value="P:regulation of gene expression"/>
    <property type="evidence" value="ECO:0007669"/>
    <property type="project" value="TreeGrafter"/>
</dbReference>
<dbReference type="CDD" id="cd12325">
    <property type="entry name" value="RRM1_hnRNPA_hnRNPD_like"/>
    <property type="match status" value="1"/>
</dbReference>
<comment type="caution">
    <text evidence="11">The sequence shown here is derived from an EMBL/GenBank/DDBJ whole genome shotgun (WGS) entry which is preliminary data.</text>
</comment>
<dbReference type="GO" id="GO:0000785">
    <property type="term" value="C:chromatin"/>
    <property type="evidence" value="ECO:0007669"/>
    <property type="project" value="TreeGrafter"/>
</dbReference>
<keyword evidence="7" id="KW-0539">Nucleus</keyword>
<dbReference type="Proteomes" id="UP001186944">
    <property type="component" value="Unassembled WGS sequence"/>
</dbReference>
<evidence type="ECO:0000256" key="3">
    <source>
        <dbReference type="ARBA" id="ARBA00022481"/>
    </source>
</evidence>
<keyword evidence="5" id="KW-0677">Repeat</keyword>
<proteinExistence type="predicted"/>
<keyword evidence="6 8" id="KW-0694">RNA-binding</keyword>
<dbReference type="GO" id="GO:0005737">
    <property type="term" value="C:cytoplasm"/>
    <property type="evidence" value="ECO:0007669"/>
    <property type="project" value="UniProtKB-SubCell"/>
</dbReference>